<dbReference type="SUPFAM" id="SSF49785">
    <property type="entry name" value="Galactose-binding domain-like"/>
    <property type="match status" value="1"/>
</dbReference>
<evidence type="ECO:0000313" key="5">
    <source>
        <dbReference type="EMBL" id="TGE24310.1"/>
    </source>
</evidence>
<organism evidence="5 6">
    <name type="scientific">Hymenobacter aquaticus</name>
    <dbReference type="NCBI Taxonomy" id="1867101"/>
    <lineage>
        <taxon>Bacteria</taxon>
        <taxon>Pseudomonadati</taxon>
        <taxon>Bacteroidota</taxon>
        <taxon>Cytophagia</taxon>
        <taxon>Cytophagales</taxon>
        <taxon>Hymenobacteraceae</taxon>
        <taxon>Hymenobacter</taxon>
    </lineage>
</organism>
<feature type="domain" description="Peptidase S74" evidence="4">
    <location>
        <begin position="787"/>
        <end position="883"/>
    </location>
</feature>
<feature type="domain" description="F5/8 type C" evidence="3">
    <location>
        <begin position="212"/>
        <end position="359"/>
    </location>
</feature>
<feature type="compositionally biased region" description="Polar residues" evidence="1">
    <location>
        <begin position="244"/>
        <end position="256"/>
    </location>
</feature>
<proteinExistence type="predicted"/>
<dbReference type="InterPro" id="IPR000421">
    <property type="entry name" value="FA58C"/>
</dbReference>
<dbReference type="PROSITE" id="PS50022">
    <property type="entry name" value="FA58C_3"/>
    <property type="match status" value="1"/>
</dbReference>
<dbReference type="InterPro" id="IPR008979">
    <property type="entry name" value="Galactose-bd-like_sf"/>
</dbReference>
<accession>A0A4Z0Q2Q7</accession>
<evidence type="ECO:0000259" key="4">
    <source>
        <dbReference type="PROSITE" id="PS51688"/>
    </source>
</evidence>
<keyword evidence="2" id="KW-0732">Signal</keyword>
<evidence type="ECO:0000256" key="2">
    <source>
        <dbReference type="SAM" id="SignalP"/>
    </source>
</evidence>
<evidence type="ECO:0008006" key="7">
    <source>
        <dbReference type="Google" id="ProtNLM"/>
    </source>
</evidence>
<dbReference type="OrthoDB" id="946948at2"/>
<dbReference type="InterPro" id="IPR051577">
    <property type="entry name" value="MRF-like"/>
</dbReference>
<reference evidence="5 6" key="1">
    <citation type="submission" date="2019-04" db="EMBL/GenBank/DDBJ databases">
        <authorList>
            <person name="Feng G."/>
            <person name="Zhang J."/>
            <person name="Zhu H."/>
        </authorList>
    </citation>
    <scope>NUCLEOTIDE SEQUENCE [LARGE SCALE GENOMIC DNA]</scope>
    <source>
        <strain evidence="5 6">JCM 31653</strain>
    </source>
</reference>
<feature type="chain" id="PRO_5021359735" description="Peptidase S74 domain-containing protein" evidence="2">
    <location>
        <begin position="26"/>
        <end position="922"/>
    </location>
</feature>
<dbReference type="Pfam" id="PF13884">
    <property type="entry name" value="Peptidase_S74"/>
    <property type="match status" value="1"/>
</dbReference>
<dbReference type="Proteomes" id="UP000297549">
    <property type="component" value="Unassembled WGS sequence"/>
</dbReference>
<dbReference type="PANTHER" id="PTHR13029">
    <property type="match status" value="1"/>
</dbReference>
<dbReference type="AlphaFoldDB" id="A0A4Z0Q2Q7"/>
<dbReference type="RefSeq" id="WP_135461764.1">
    <property type="nucleotide sequence ID" value="NZ_SRLC01000001.1"/>
</dbReference>
<dbReference type="Pfam" id="PF22633">
    <property type="entry name" value="F5_F8_type_C_2"/>
    <property type="match status" value="1"/>
</dbReference>
<feature type="region of interest" description="Disordered" evidence="1">
    <location>
        <begin position="647"/>
        <end position="667"/>
    </location>
</feature>
<keyword evidence="6" id="KW-1185">Reference proteome</keyword>
<dbReference type="InterPro" id="IPR030392">
    <property type="entry name" value="S74_ICA"/>
</dbReference>
<dbReference type="Gene3D" id="2.60.120.260">
    <property type="entry name" value="Galactose-binding domain-like"/>
    <property type="match status" value="1"/>
</dbReference>
<evidence type="ECO:0000313" key="6">
    <source>
        <dbReference type="Proteomes" id="UP000297549"/>
    </source>
</evidence>
<sequence>MQHRYLLPSLAAALLLAASPRLALAQTSPGSVGIGTTTPNAAAALDISSTSQGLLLPRLTLAQRTALTASPTAPPVAGLVIYQTDNTPGLYAFDGSTWVRLGADNLGNHTATTNLGLNGNWLSNAPGSANGLRVSSAGRVGIGTATPAHPLTVKTDINGAGLGLATFGGQDKYNWSLTNGGLNLSESNVASGRIFVQDRTGNVGLGTTNPTTRLHLLGIAPSNNIALTATATASSTFSGADAPTNVNDDSPTSRWTSDPDRPFPQWVQLDVSATPVVVSEYQVLLSTSSTAAGAWEMQGSYDASSWTTLHTVSTNQPGNQYNSYPIDQPALYRYYRLLISRPRSGTSAVHVLEWKLIAGSPPPPTVVFRIEQGALQLGSSAAVSSFSTDGALTDNADSAVPTQKAVKTYVDARVTPTLSLSGSSLSITNGNTVTLPDNQQLSLSGSSLSITNGNSVTLPDNQQLGISGSTISLTNGGSVTVPSSADNLGSHTLTQPLNLNGFRLINGNAPYRGIEIDNSGRVGLGRAPDYPLDVEGFARVNGGMLVSERLSIGVSPAVNEALGSIPLVIQQTPYGSQIQRFYDVTGAAKFDFRLTSGGLSVGGPGVQSLFLQDGTGNVGIGTFSPGTKLEVQGSSFVTGTSTVGGNSNVTGNSNVNGSSTVTGSSTVGGSATVGGTLAVGTTSATQALDVNGGILARGSGRISNQGAYLQWNRSGNQGETWLLNQQGGGLGGIRFGQSNNVSSGPNTVTEWARFDSNGNLGIGTDNPGQKLTVIGNICASGGLNCASDGRYKRDVVPVQGALASVLKLRGVTYYWKQAAFPEKQFEARRQLGFIAQEIEPYYPEMVTTDADGYKSVDYSRLTPVLVEALKEQQQQIEALKAQNAALQTGSAADHASLLTLQAQMARLLGEQPTATGPAPARR</sequence>
<dbReference type="PROSITE" id="PS51688">
    <property type="entry name" value="ICA"/>
    <property type="match status" value="1"/>
</dbReference>
<protein>
    <recommendedName>
        <fullName evidence="7">Peptidase S74 domain-containing protein</fullName>
    </recommendedName>
</protein>
<name>A0A4Z0Q2Q7_9BACT</name>
<comment type="caution">
    <text evidence="5">The sequence shown here is derived from an EMBL/GenBank/DDBJ whole genome shotgun (WGS) entry which is preliminary data.</text>
</comment>
<feature type="region of interest" description="Disordered" evidence="1">
    <location>
        <begin position="236"/>
        <end position="261"/>
    </location>
</feature>
<evidence type="ECO:0000256" key="1">
    <source>
        <dbReference type="SAM" id="MobiDB-lite"/>
    </source>
</evidence>
<feature type="signal peptide" evidence="2">
    <location>
        <begin position="1"/>
        <end position="25"/>
    </location>
</feature>
<dbReference type="EMBL" id="SRLC01000001">
    <property type="protein sequence ID" value="TGE24310.1"/>
    <property type="molecule type" value="Genomic_DNA"/>
</dbReference>
<gene>
    <name evidence="5" type="ORF">E5K00_03590</name>
</gene>
<evidence type="ECO:0000259" key="3">
    <source>
        <dbReference type="PROSITE" id="PS50022"/>
    </source>
</evidence>